<accession>A0ABV8M1Q2</accession>
<reference evidence="3" key="1">
    <citation type="journal article" date="2019" name="Int. J. Syst. Evol. Microbiol.">
        <title>The Global Catalogue of Microorganisms (GCM) 10K type strain sequencing project: providing services to taxonomists for standard genome sequencing and annotation.</title>
        <authorList>
            <consortium name="The Broad Institute Genomics Platform"/>
            <consortium name="The Broad Institute Genome Sequencing Center for Infectious Disease"/>
            <person name="Wu L."/>
            <person name="Ma J."/>
        </authorList>
    </citation>
    <scope>NUCLEOTIDE SEQUENCE [LARGE SCALE GENOMIC DNA]</scope>
    <source>
        <strain evidence="3">CGMCC 4.7289</strain>
    </source>
</reference>
<organism evidence="2 3">
    <name type="scientific">Hamadaea flava</name>
    <dbReference type="NCBI Taxonomy" id="1742688"/>
    <lineage>
        <taxon>Bacteria</taxon>
        <taxon>Bacillati</taxon>
        <taxon>Actinomycetota</taxon>
        <taxon>Actinomycetes</taxon>
        <taxon>Micromonosporales</taxon>
        <taxon>Micromonosporaceae</taxon>
        <taxon>Hamadaea</taxon>
    </lineage>
</organism>
<proteinExistence type="predicted"/>
<feature type="region of interest" description="Disordered" evidence="1">
    <location>
        <begin position="1"/>
        <end position="53"/>
    </location>
</feature>
<sequence>MRPGSMPDDEPFREQTPEEFADEEERPFERKLREDREREQRKAPDDDESAERP</sequence>
<feature type="compositionally biased region" description="Basic and acidic residues" evidence="1">
    <location>
        <begin position="27"/>
        <end position="53"/>
    </location>
</feature>
<evidence type="ECO:0000313" key="2">
    <source>
        <dbReference type="EMBL" id="MFC4136004.1"/>
    </source>
</evidence>
<evidence type="ECO:0000313" key="3">
    <source>
        <dbReference type="Proteomes" id="UP001595816"/>
    </source>
</evidence>
<dbReference type="Proteomes" id="UP001595816">
    <property type="component" value="Unassembled WGS sequence"/>
</dbReference>
<gene>
    <name evidence="2" type="ORF">ACFOZ4_35820</name>
</gene>
<dbReference type="RefSeq" id="WP_253762585.1">
    <property type="nucleotide sequence ID" value="NZ_JAMZDZ010000001.1"/>
</dbReference>
<evidence type="ECO:0000256" key="1">
    <source>
        <dbReference type="SAM" id="MobiDB-lite"/>
    </source>
</evidence>
<feature type="compositionally biased region" description="Acidic residues" evidence="1">
    <location>
        <begin position="17"/>
        <end position="26"/>
    </location>
</feature>
<name>A0ABV8M1Q2_9ACTN</name>
<comment type="caution">
    <text evidence="2">The sequence shown here is derived from an EMBL/GenBank/DDBJ whole genome shotgun (WGS) entry which is preliminary data.</text>
</comment>
<evidence type="ECO:0008006" key="4">
    <source>
        <dbReference type="Google" id="ProtNLM"/>
    </source>
</evidence>
<dbReference type="EMBL" id="JBHSAY010000028">
    <property type="protein sequence ID" value="MFC4136004.1"/>
    <property type="molecule type" value="Genomic_DNA"/>
</dbReference>
<keyword evidence="3" id="KW-1185">Reference proteome</keyword>
<protein>
    <recommendedName>
        <fullName evidence="4">YfhD family protein</fullName>
    </recommendedName>
</protein>